<protein>
    <submittedName>
        <fullName evidence="3">Tripartite tricarboxylate transporter TctB family protein</fullName>
    </submittedName>
</protein>
<proteinExistence type="predicted"/>
<evidence type="ECO:0000259" key="2">
    <source>
        <dbReference type="Pfam" id="PF07331"/>
    </source>
</evidence>
<feature type="transmembrane region" description="Helical" evidence="1">
    <location>
        <begin position="7"/>
        <end position="25"/>
    </location>
</feature>
<comment type="caution">
    <text evidence="3">The sequence shown here is derived from an EMBL/GenBank/DDBJ whole genome shotgun (WGS) entry which is preliminary data.</text>
</comment>
<feature type="transmembrane region" description="Helical" evidence="1">
    <location>
        <begin position="118"/>
        <end position="142"/>
    </location>
</feature>
<name>A0ABT4VWI0_9HYPH</name>
<keyword evidence="1" id="KW-0812">Transmembrane</keyword>
<dbReference type="EMBL" id="JAPJZH010000022">
    <property type="protein sequence ID" value="MDA4848363.1"/>
    <property type="molecule type" value="Genomic_DNA"/>
</dbReference>
<feature type="transmembrane region" description="Helical" evidence="1">
    <location>
        <begin position="83"/>
        <end position="112"/>
    </location>
</feature>
<feature type="domain" description="DUF1468" evidence="2">
    <location>
        <begin position="8"/>
        <end position="143"/>
    </location>
</feature>
<dbReference type="InterPro" id="IPR009936">
    <property type="entry name" value="DUF1468"/>
</dbReference>
<gene>
    <name evidence="3" type="ORF">OOZ53_23600</name>
</gene>
<evidence type="ECO:0000313" key="3">
    <source>
        <dbReference type="EMBL" id="MDA4848363.1"/>
    </source>
</evidence>
<keyword evidence="1" id="KW-1133">Transmembrane helix</keyword>
<sequence length="151" mass="16623">MRALDLTISAVFFATSILFLVLTYSSDFDVPTFGGDVGPAFAPRGYLIIAIVLSAIVFFNAMRSEDTGPVGQHIGRMVLVSSIGAVTGLAMLYVGFVFAAIPGFFCFCYAFGYRRIAILLVLSIAAPLLIWWIFTFGFELWLPRSPWFGRL</sequence>
<dbReference type="Pfam" id="PF07331">
    <property type="entry name" value="TctB"/>
    <property type="match status" value="1"/>
</dbReference>
<dbReference type="Proteomes" id="UP001148313">
    <property type="component" value="Unassembled WGS sequence"/>
</dbReference>
<dbReference type="RefSeq" id="WP_271092224.1">
    <property type="nucleotide sequence ID" value="NZ_JAPJZH010000022.1"/>
</dbReference>
<accession>A0ABT4VWI0</accession>
<organism evidence="3 4">
    <name type="scientific">Hoeflea poritis</name>
    <dbReference type="NCBI Taxonomy" id="2993659"/>
    <lineage>
        <taxon>Bacteria</taxon>
        <taxon>Pseudomonadati</taxon>
        <taxon>Pseudomonadota</taxon>
        <taxon>Alphaproteobacteria</taxon>
        <taxon>Hyphomicrobiales</taxon>
        <taxon>Rhizobiaceae</taxon>
        <taxon>Hoeflea</taxon>
    </lineage>
</organism>
<keyword evidence="4" id="KW-1185">Reference proteome</keyword>
<evidence type="ECO:0000313" key="4">
    <source>
        <dbReference type="Proteomes" id="UP001148313"/>
    </source>
</evidence>
<feature type="transmembrane region" description="Helical" evidence="1">
    <location>
        <begin position="45"/>
        <end position="62"/>
    </location>
</feature>
<evidence type="ECO:0000256" key="1">
    <source>
        <dbReference type="SAM" id="Phobius"/>
    </source>
</evidence>
<reference evidence="3" key="1">
    <citation type="submission" date="2022-11" db="EMBL/GenBank/DDBJ databases">
        <title>Hoeflea poritis sp. nov., isolated from scleractinian coral Porites lutea.</title>
        <authorList>
            <person name="Zhang G."/>
            <person name="Wei Q."/>
            <person name="Cai L."/>
        </authorList>
    </citation>
    <scope>NUCLEOTIDE SEQUENCE</scope>
    <source>
        <strain evidence="3">E7-10</strain>
    </source>
</reference>
<keyword evidence="1" id="KW-0472">Membrane</keyword>